<dbReference type="AlphaFoldDB" id="A0A8X7BRL6"/>
<dbReference type="EMBL" id="BMAV01001475">
    <property type="protein sequence ID" value="GFY39649.1"/>
    <property type="molecule type" value="Genomic_DNA"/>
</dbReference>
<name>A0A8X7BRL6_9ARAC</name>
<sequence length="131" mass="15118">MYKNKLIKLGICYDIYWRSLSHGAAKGKLLLPLQQLKQFIAASEAVKEEFWLFRLIQDIVNLRAIPILQLDNSVNGSLFKANVEPILPKMTEVYTVVADSSLQQLYHKRCGHQNKHHIRNMLEKELGIRSS</sequence>
<organism evidence="1 2">
    <name type="scientific">Trichonephila inaurata madagascariensis</name>
    <dbReference type="NCBI Taxonomy" id="2747483"/>
    <lineage>
        <taxon>Eukaryota</taxon>
        <taxon>Metazoa</taxon>
        <taxon>Ecdysozoa</taxon>
        <taxon>Arthropoda</taxon>
        <taxon>Chelicerata</taxon>
        <taxon>Arachnida</taxon>
        <taxon>Araneae</taxon>
        <taxon>Araneomorphae</taxon>
        <taxon>Entelegynae</taxon>
        <taxon>Araneoidea</taxon>
        <taxon>Nephilidae</taxon>
        <taxon>Trichonephila</taxon>
        <taxon>Trichonephila inaurata</taxon>
    </lineage>
</organism>
<dbReference type="OrthoDB" id="6434921at2759"/>
<evidence type="ECO:0000313" key="2">
    <source>
        <dbReference type="Proteomes" id="UP000886998"/>
    </source>
</evidence>
<accession>A0A8X7BRL6</accession>
<gene>
    <name evidence="1" type="ORF">TNIN_158771</name>
</gene>
<protein>
    <submittedName>
        <fullName evidence="1">Uncharacterized protein</fullName>
    </submittedName>
</protein>
<keyword evidence="2" id="KW-1185">Reference proteome</keyword>
<proteinExistence type="predicted"/>
<reference evidence="1" key="1">
    <citation type="submission" date="2020-08" db="EMBL/GenBank/DDBJ databases">
        <title>Multicomponent nature underlies the extraordinary mechanical properties of spider dragline silk.</title>
        <authorList>
            <person name="Kono N."/>
            <person name="Nakamura H."/>
            <person name="Mori M."/>
            <person name="Yoshida Y."/>
            <person name="Ohtoshi R."/>
            <person name="Malay A.D."/>
            <person name="Moran D.A.P."/>
            <person name="Tomita M."/>
            <person name="Numata K."/>
            <person name="Arakawa K."/>
        </authorList>
    </citation>
    <scope>NUCLEOTIDE SEQUENCE</scope>
</reference>
<dbReference type="Proteomes" id="UP000886998">
    <property type="component" value="Unassembled WGS sequence"/>
</dbReference>
<comment type="caution">
    <text evidence="1">The sequence shown here is derived from an EMBL/GenBank/DDBJ whole genome shotgun (WGS) entry which is preliminary data.</text>
</comment>
<evidence type="ECO:0000313" key="1">
    <source>
        <dbReference type="EMBL" id="GFY39649.1"/>
    </source>
</evidence>